<dbReference type="AlphaFoldDB" id="A0A3M7PL18"/>
<evidence type="ECO:0000313" key="1">
    <source>
        <dbReference type="EMBL" id="RMZ99347.1"/>
    </source>
</evidence>
<keyword evidence="2" id="KW-1185">Reference proteome</keyword>
<gene>
    <name evidence="1" type="ORF">BpHYR1_021281</name>
</gene>
<reference evidence="1 2" key="1">
    <citation type="journal article" date="2018" name="Sci. Rep.">
        <title>Genomic signatures of local adaptation to the degree of environmental predictability in rotifers.</title>
        <authorList>
            <person name="Franch-Gras L."/>
            <person name="Hahn C."/>
            <person name="Garcia-Roger E.M."/>
            <person name="Carmona M.J."/>
            <person name="Serra M."/>
            <person name="Gomez A."/>
        </authorList>
    </citation>
    <scope>NUCLEOTIDE SEQUENCE [LARGE SCALE GENOMIC DNA]</scope>
    <source>
        <strain evidence="1">HYR1</strain>
    </source>
</reference>
<proteinExistence type="predicted"/>
<dbReference type="Proteomes" id="UP000276133">
    <property type="component" value="Unassembled WGS sequence"/>
</dbReference>
<evidence type="ECO:0000313" key="2">
    <source>
        <dbReference type="Proteomes" id="UP000276133"/>
    </source>
</evidence>
<organism evidence="1 2">
    <name type="scientific">Brachionus plicatilis</name>
    <name type="common">Marine rotifer</name>
    <name type="synonym">Brachionus muelleri</name>
    <dbReference type="NCBI Taxonomy" id="10195"/>
    <lineage>
        <taxon>Eukaryota</taxon>
        <taxon>Metazoa</taxon>
        <taxon>Spiralia</taxon>
        <taxon>Gnathifera</taxon>
        <taxon>Rotifera</taxon>
        <taxon>Eurotatoria</taxon>
        <taxon>Monogononta</taxon>
        <taxon>Pseudotrocha</taxon>
        <taxon>Ploima</taxon>
        <taxon>Brachionidae</taxon>
        <taxon>Brachionus</taxon>
    </lineage>
</organism>
<comment type="caution">
    <text evidence="1">The sequence shown here is derived from an EMBL/GenBank/DDBJ whole genome shotgun (WGS) entry which is preliminary data.</text>
</comment>
<dbReference type="EMBL" id="REGN01010261">
    <property type="protein sequence ID" value="RMZ99347.1"/>
    <property type="molecule type" value="Genomic_DNA"/>
</dbReference>
<accession>A0A3M7PL18</accession>
<name>A0A3M7PL18_BRAPC</name>
<protein>
    <submittedName>
        <fullName evidence="1">Uncharacterized protein</fullName>
    </submittedName>
</protein>
<sequence length="93" mass="10573">MAASWLKSKIFCSLKKPSANPELNFLIYNQKDNQQKLLVFKVPSFSKNNALILFGLKSQLNDLSFIRTRGLFMRSALESDCEIQITKISESVS</sequence>